<feature type="transmembrane region" description="Helical" evidence="2">
    <location>
        <begin position="220"/>
        <end position="243"/>
    </location>
</feature>
<feature type="transmembrane region" description="Helical" evidence="2">
    <location>
        <begin position="109"/>
        <end position="130"/>
    </location>
</feature>
<sequence length="409" mass="45257">MSSNSTAPFLTPDDLSQVLRLSSDSMQLTVLRRPVAIGTWVASILFTVELIAVIQYFRSDARRRDSFFIKLGVLTNLFADLVGIAACCATAYLYSILYWGNTEALERQYWPLTVVVFTIGVVTAVSQFFMITSYWQMTKHHYVFAILFLVLLAAVTGIFGCGILMVLSQTAESMVMNAFIYLALVSSAVGNVFVGLPLFWQLCKRNAQSFTKWNFPKMVVLLLFEAGALTTAVTLAGAATWFAARDTKIWIALAFVQPRIYSCTMLYALHARPESDSSIHGNAVEKAQTMKEIPGEEVPVEPKKSVSVMEDADAFRLTRRKIELAGSEFGSDSGSDVSRKLNDELLEIENGSRRSSIDSRFEEEMPPRSDSPSEYGSPSPDGRRSPWPMPPRPASPMTRSVSAHAAYAA</sequence>
<comment type="caution">
    <text evidence="4">The sequence shown here is derived from an EMBL/GenBank/DDBJ whole genome shotgun (WGS) entry which is preliminary data.</text>
</comment>
<proteinExistence type="predicted"/>
<dbReference type="AlphaFoldDB" id="A0AAD7FA69"/>
<keyword evidence="2" id="KW-0472">Membrane</keyword>
<feature type="region of interest" description="Disordered" evidence="1">
    <location>
        <begin position="347"/>
        <end position="409"/>
    </location>
</feature>
<feature type="transmembrane region" description="Helical" evidence="2">
    <location>
        <begin position="77"/>
        <end position="97"/>
    </location>
</feature>
<evidence type="ECO:0000256" key="2">
    <source>
        <dbReference type="SAM" id="Phobius"/>
    </source>
</evidence>
<gene>
    <name evidence="4" type="ORF">FB45DRAFT_1037371</name>
</gene>
<keyword evidence="2" id="KW-0812">Transmembrane</keyword>
<dbReference type="Pfam" id="PF20152">
    <property type="entry name" value="DUF6534"/>
    <property type="match status" value="1"/>
</dbReference>
<protein>
    <recommendedName>
        <fullName evidence="3">DUF6534 domain-containing protein</fullName>
    </recommendedName>
</protein>
<dbReference type="InterPro" id="IPR045339">
    <property type="entry name" value="DUF6534"/>
</dbReference>
<reference evidence="4" key="1">
    <citation type="submission" date="2023-03" db="EMBL/GenBank/DDBJ databases">
        <title>Massive genome expansion in bonnet fungi (Mycena s.s.) driven by repeated elements and novel gene families across ecological guilds.</title>
        <authorList>
            <consortium name="Lawrence Berkeley National Laboratory"/>
            <person name="Harder C.B."/>
            <person name="Miyauchi S."/>
            <person name="Viragh M."/>
            <person name="Kuo A."/>
            <person name="Thoen E."/>
            <person name="Andreopoulos B."/>
            <person name="Lu D."/>
            <person name="Skrede I."/>
            <person name="Drula E."/>
            <person name="Henrissat B."/>
            <person name="Morin E."/>
            <person name="Kohler A."/>
            <person name="Barry K."/>
            <person name="LaButti K."/>
            <person name="Morin E."/>
            <person name="Salamov A."/>
            <person name="Lipzen A."/>
            <person name="Mereny Z."/>
            <person name="Hegedus B."/>
            <person name="Baldrian P."/>
            <person name="Stursova M."/>
            <person name="Weitz H."/>
            <person name="Taylor A."/>
            <person name="Grigoriev I.V."/>
            <person name="Nagy L.G."/>
            <person name="Martin F."/>
            <person name="Kauserud H."/>
        </authorList>
    </citation>
    <scope>NUCLEOTIDE SEQUENCE</scope>
    <source>
        <strain evidence="4">9284</strain>
    </source>
</reference>
<evidence type="ECO:0000313" key="4">
    <source>
        <dbReference type="EMBL" id="KAJ7611729.1"/>
    </source>
</evidence>
<dbReference type="Proteomes" id="UP001221142">
    <property type="component" value="Unassembled WGS sequence"/>
</dbReference>
<evidence type="ECO:0000259" key="3">
    <source>
        <dbReference type="Pfam" id="PF20152"/>
    </source>
</evidence>
<dbReference type="EMBL" id="JARKIF010000032">
    <property type="protein sequence ID" value="KAJ7611729.1"/>
    <property type="molecule type" value="Genomic_DNA"/>
</dbReference>
<keyword evidence="2" id="KW-1133">Transmembrane helix</keyword>
<evidence type="ECO:0000313" key="5">
    <source>
        <dbReference type="Proteomes" id="UP001221142"/>
    </source>
</evidence>
<evidence type="ECO:0000256" key="1">
    <source>
        <dbReference type="SAM" id="MobiDB-lite"/>
    </source>
</evidence>
<feature type="transmembrane region" description="Helical" evidence="2">
    <location>
        <begin position="142"/>
        <end position="167"/>
    </location>
</feature>
<feature type="domain" description="DUF6534" evidence="3">
    <location>
        <begin position="188"/>
        <end position="273"/>
    </location>
</feature>
<dbReference type="PANTHER" id="PTHR40465:SF1">
    <property type="entry name" value="DUF6534 DOMAIN-CONTAINING PROTEIN"/>
    <property type="match status" value="1"/>
</dbReference>
<dbReference type="PANTHER" id="PTHR40465">
    <property type="entry name" value="CHROMOSOME 1, WHOLE GENOME SHOTGUN SEQUENCE"/>
    <property type="match status" value="1"/>
</dbReference>
<accession>A0AAD7FA69</accession>
<name>A0AAD7FA69_9AGAR</name>
<feature type="transmembrane region" description="Helical" evidence="2">
    <location>
        <begin position="179"/>
        <end position="200"/>
    </location>
</feature>
<feature type="compositionally biased region" description="Basic and acidic residues" evidence="1">
    <location>
        <begin position="350"/>
        <end position="367"/>
    </location>
</feature>
<keyword evidence="5" id="KW-1185">Reference proteome</keyword>
<feature type="transmembrane region" description="Helical" evidence="2">
    <location>
        <begin position="35"/>
        <end position="57"/>
    </location>
</feature>
<organism evidence="4 5">
    <name type="scientific">Roridomyces roridus</name>
    <dbReference type="NCBI Taxonomy" id="1738132"/>
    <lineage>
        <taxon>Eukaryota</taxon>
        <taxon>Fungi</taxon>
        <taxon>Dikarya</taxon>
        <taxon>Basidiomycota</taxon>
        <taxon>Agaricomycotina</taxon>
        <taxon>Agaricomycetes</taxon>
        <taxon>Agaricomycetidae</taxon>
        <taxon>Agaricales</taxon>
        <taxon>Marasmiineae</taxon>
        <taxon>Mycenaceae</taxon>
        <taxon>Roridomyces</taxon>
    </lineage>
</organism>